<dbReference type="InterPro" id="IPR032524">
    <property type="entry name" value="ABC_tran_C"/>
</dbReference>
<dbReference type="InterPro" id="IPR032781">
    <property type="entry name" value="ABC_tran_Xtn"/>
</dbReference>
<dbReference type="RefSeq" id="WP_011417906.1">
    <property type="nucleotide sequence ID" value="NC_007759.1"/>
</dbReference>
<dbReference type="PANTHER" id="PTHR42855:SF2">
    <property type="entry name" value="DRUG RESISTANCE ABC TRANSPORTER,ATP-BINDING PROTEIN"/>
    <property type="match status" value="1"/>
</dbReference>
<dbReference type="FunFam" id="3.40.50.300:FF:000011">
    <property type="entry name" value="Putative ABC transporter ATP-binding component"/>
    <property type="match status" value="1"/>
</dbReference>
<dbReference type="PROSITE" id="PS50893">
    <property type="entry name" value="ABC_TRANSPORTER_2"/>
    <property type="match status" value="2"/>
</dbReference>
<keyword evidence="6" id="KW-0175">Coiled coil</keyword>
<dbReference type="Proteomes" id="UP000001933">
    <property type="component" value="Chromosome"/>
</dbReference>
<dbReference type="Gene3D" id="1.10.287.380">
    <property type="entry name" value="Valyl-tRNA synthetase, C-terminal domain"/>
    <property type="match status" value="1"/>
</dbReference>
<feature type="coiled-coil region" evidence="6">
    <location>
        <begin position="561"/>
        <end position="641"/>
    </location>
</feature>
<evidence type="ECO:0000256" key="4">
    <source>
        <dbReference type="ARBA" id="ARBA00049360"/>
    </source>
</evidence>
<evidence type="ECO:0000256" key="1">
    <source>
        <dbReference type="ARBA" id="ARBA00022737"/>
    </source>
</evidence>
<dbReference type="InterPro" id="IPR003439">
    <property type="entry name" value="ABC_transporter-like_ATP-bd"/>
</dbReference>
<dbReference type="GO" id="GO:0005524">
    <property type="term" value="F:ATP binding"/>
    <property type="evidence" value="ECO:0007669"/>
    <property type="project" value="UniProtKB-KW"/>
</dbReference>
<evidence type="ECO:0000256" key="6">
    <source>
        <dbReference type="SAM" id="Coils"/>
    </source>
</evidence>
<feature type="domain" description="ABC transporter" evidence="7">
    <location>
        <begin position="327"/>
        <end position="541"/>
    </location>
</feature>
<dbReference type="FunCoup" id="Q2LUX6">
    <property type="interactions" value="94"/>
</dbReference>
<dbReference type="SUPFAM" id="SSF52540">
    <property type="entry name" value="P-loop containing nucleoside triphosphate hydrolases"/>
    <property type="match status" value="2"/>
</dbReference>
<dbReference type="InterPro" id="IPR027417">
    <property type="entry name" value="P-loop_NTPase"/>
</dbReference>
<evidence type="ECO:0000313" key="8">
    <source>
        <dbReference type="EMBL" id="ABC77885.1"/>
    </source>
</evidence>
<dbReference type="EMBL" id="CP000252">
    <property type="protein sequence ID" value="ABC77885.1"/>
    <property type="molecule type" value="Genomic_DNA"/>
</dbReference>
<dbReference type="InParanoid" id="Q2LUX6"/>
<sequence length="675" mass="76213">MINFNNIRLSFGDRVIFDDVSWMISPRSRIGLVGDNGAGKTTLLRAIAGGLELDGGSIDIVDRKNTTLGYLPQDLIELESLNILDFLKKRSGLAELEDAMKTCEERVSLCPADDPEHEALLKTYEKAVAAFQAKDGYAFEARARQVLHGFGFRDADFSKNCLEFSGGWKMRILLAVILLSRPDIMLLDEPTNHLDTESMEWLESYLRDYPGTLITVSHDRTFLDKITTSTAELSQGRITLYKGNYSYYLAEKEKRRLALLKEMESQKAEIRKIREFVERFRYKATKAAQVQSRVKMLEKIELIRAEGAEKTVRIHFPACPPSGRDAISVRGLSKAYGDNEVFSNVNFTVTRGEKIALVGMNGAGKSTLSRLLSRIEEPSAGDVHYGLHVKLSFFSQESAENLSYDRTILEDINSVPTRCNDQEKRNLLGAFLFSGDDIYKPVAVLSGGEKSRLALLKILMQDANLLILDEPTNHLDMKTKDIFQEALLDYSGTVILVSHDRYFLDRLVNRVIEIRDGQAFEYKGNYSYFIAKREEFLGGIGAAQSGKQAAVPIDNGRESKLQRKELRRLEAEERNRRAKIRSTLKKELDAVEQTITSLEEQKGAIEATLCTPDIYRDPEKLKTLRQELHSIDRELEQFYKDWDDLTLRMEALENPAGEDILSSPASDSISGAVQP</sequence>
<dbReference type="InterPro" id="IPR051309">
    <property type="entry name" value="ABCF_ATPase"/>
</dbReference>
<keyword evidence="2" id="KW-0547">Nucleotide-binding</keyword>
<dbReference type="PROSITE" id="PS00211">
    <property type="entry name" value="ABC_TRANSPORTER_1"/>
    <property type="match status" value="2"/>
</dbReference>
<dbReference type="Pfam" id="PF16326">
    <property type="entry name" value="ABC_tran_CTD"/>
    <property type="match status" value="1"/>
</dbReference>
<dbReference type="STRING" id="56780.SYN_00466"/>
<dbReference type="FunFam" id="3.40.50.300:FF:000309">
    <property type="entry name" value="ABC transporter ATP-binding protein"/>
    <property type="match status" value="1"/>
</dbReference>
<keyword evidence="9" id="KW-1185">Reference proteome</keyword>
<evidence type="ECO:0000256" key="3">
    <source>
        <dbReference type="ARBA" id="ARBA00022840"/>
    </source>
</evidence>
<reference evidence="8 9" key="1">
    <citation type="journal article" date="2007" name="Proc. Natl. Acad. Sci. U.S.A.">
        <title>The genome of Syntrophus aciditrophicus: life at the thermodynamic limit of microbial growth.</title>
        <authorList>
            <person name="McInerney M.J."/>
            <person name="Rohlin L."/>
            <person name="Mouttaki H."/>
            <person name="Kim U."/>
            <person name="Krupp R.S."/>
            <person name="Rios-Hernandez L."/>
            <person name="Sieber J."/>
            <person name="Struchtemeyer C.G."/>
            <person name="Bhattacharyya A."/>
            <person name="Campbell J.W."/>
            <person name="Gunsalus R.P."/>
        </authorList>
    </citation>
    <scope>NUCLEOTIDE SEQUENCE [LARGE SCALE GENOMIC DNA]</scope>
    <source>
        <strain evidence="8 9">SB</strain>
    </source>
</reference>
<dbReference type="HOGENOM" id="CLU_000604_36_0_7"/>
<dbReference type="PANTHER" id="PTHR42855">
    <property type="entry name" value="ABC TRANSPORTER ATP-BINDING SUBUNIT"/>
    <property type="match status" value="1"/>
</dbReference>
<dbReference type="eggNOG" id="COG0488">
    <property type="taxonomic scope" value="Bacteria"/>
</dbReference>
<keyword evidence="1" id="KW-0677">Repeat</keyword>
<dbReference type="SMART" id="SM00382">
    <property type="entry name" value="AAA"/>
    <property type="match status" value="2"/>
</dbReference>
<dbReference type="AlphaFoldDB" id="Q2LUX6"/>
<dbReference type="Gene3D" id="3.40.50.300">
    <property type="entry name" value="P-loop containing nucleotide triphosphate hydrolases"/>
    <property type="match status" value="2"/>
</dbReference>
<dbReference type="Pfam" id="PF12848">
    <property type="entry name" value="ABC_tran_Xtn"/>
    <property type="match status" value="1"/>
</dbReference>
<dbReference type="Pfam" id="PF00005">
    <property type="entry name" value="ABC_tran"/>
    <property type="match status" value="2"/>
</dbReference>
<dbReference type="CDD" id="cd03221">
    <property type="entry name" value="ABCF_EF-3"/>
    <property type="match status" value="2"/>
</dbReference>
<dbReference type="KEGG" id="sat:SYN_00466"/>
<dbReference type="GO" id="GO:0003677">
    <property type="term" value="F:DNA binding"/>
    <property type="evidence" value="ECO:0007669"/>
    <property type="project" value="InterPro"/>
</dbReference>
<dbReference type="InterPro" id="IPR037118">
    <property type="entry name" value="Val-tRNA_synth_C_sf"/>
</dbReference>
<dbReference type="InterPro" id="IPR003593">
    <property type="entry name" value="AAA+_ATPase"/>
</dbReference>
<protein>
    <submittedName>
        <fullName evidence="8">ABC transporter ATP-binding protein</fullName>
    </submittedName>
</protein>
<evidence type="ECO:0000256" key="2">
    <source>
        <dbReference type="ARBA" id="ARBA00022741"/>
    </source>
</evidence>
<organism evidence="8 9">
    <name type="scientific">Syntrophus aciditrophicus (strain SB)</name>
    <dbReference type="NCBI Taxonomy" id="56780"/>
    <lineage>
        <taxon>Bacteria</taxon>
        <taxon>Pseudomonadati</taxon>
        <taxon>Thermodesulfobacteriota</taxon>
        <taxon>Syntrophia</taxon>
        <taxon>Syntrophales</taxon>
        <taxon>Syntrophaceae</taxon>
        <taxon>Syntrophus</taxon>
    </lineage>
</organism>
<comment type="catalytic activity">
    <reaction evidence="4">
        <text>ATP + H2O = ADP + phosphate + H(+)</text>
        <dbReference type="Rhea" id="RHEA:13065"/>
        <dbReference type="ChEBI" id="CHEBI:15377"/>
        <dbReference type="ChEBI" id="CHEBI:15378"/>
        <dbReference type="ChEBI" id="CHEBI:30616"/>
        <dbReference type="ChEBI" id="CHEBI:43474"/>
        <dbReference type="ChEBI" id="CHEBI:456216"/>
    </reaction>
</comment>
<dbReference type="InterPro" id="IPR017871">
    <property type="entry name" value="ABC_transporter-like_CS"/>
</dbReference>
<evidence type="ECO:0000313" key="9">
    <source>
        <dbReference type="Proteomes" id="UP000001933"/>
    </source>
</evidence>
<comment type="similarity">
    <text evidence="5">Belongs to the ABC transporter superfamily. ABCF family. Uup subfamily.</text>
</comment>
<gene>
    <name evidence="8" type="ORF">SYN_00466</name>
</gene>
<proteinExistence type="inferred from homology"/>
<dbReference type="GO" id="GO:0016887">
    <property type="term" value="F:ATP hydrolysis activity"/>
    <property type="evidence" value="ECO:0007669"/>
    <property type="project" value="InterPro"/>
</dbReference>
<keyword evidence="3 8" id="KW-0067">ATP-binding</keyword>
<feature type="domain" description="ABC transporter" evidence="7">
    <location>
        <begin position="2"/>
        <end position="260"/>
    </location>
</feature>
<evidence type="ECO:0000256" key="5">
    <source>
        <dbReference type="ARBA" id="ARBA00061478"/>
    </source>
</evidence>
<evidence type="ECO:0000259" key="7">
    <source>
        <dbReference type="PROSITE" id="PS50893"/>
    </source>
</evidence>
<accession>Q2LUX6</accession>
<name>Q2LUX6_SYNAS</name>